<sequence length="115" mass="12934">MEDHSYLNTNLLSNMVKVRRGEKVLRDVAKEIGGISPSTLSRIEQGHVPDVETFIKICQWLGEPTETFVIPANTSVQADTSQEKIIAHLRAEKTLKPKTVEMLVKVIELAYSQED</sequence>
<dbReference type="InterPro" id="IPR001387">
    <property type="entry name" value="Cro/C1-type_HTH"/>
</dbReference>
<dbReference type="AlphaFoldDB" id="A0A6L9L8C0"/>
<accession>A0A6L9L8C0</accession>
<proteinExistence type="predicted"/>
<dbReference type="RefSeq" id="WP_163951712.1">
    <property type="nucleotide sequence ID" value="NZ_JAAFZH010000008.1"/>
</dbReference>
<dbReference type="EMBL" id="JAAFZH010000008">
    <property type="protein sequence ID" value="NDU96845.1"/>
    <property type="molecule type" value="Genomic_DNA"/>
</dbReference>
<dbReference type="CDD" id="cd00093">
    <property type="entry name" value="HTH_XRE"/>
    <property type="match status" value="1"/>
</dbReference>
<evidence type="ECO:0000313" key="3">
    <source>
        <dbReference type="Proteomes" id="UP000474175"/>
    </source>
</evidence>
<dbReference type="Gene3D" id="1.10.260.40">
    <property type="entry name" value="lambda repressor-like DNA-binding domains"/>
    <property type="match status" value="1"/>
</dbReference>
<evidence type="ECO:0000313" key="2">
    <source>
        <dbReference type="EMBL" id="NDU96845.1"/>
    </source>
</evidence>
<dbReference type="Proteomes" id="UP000474175">
    <property type="component" value="Unassembled WGS sequence"/>
</dbReference>
<name>A0A6L9L8C0_9BACT</name>
<dbReference type="GO" id="GO:0003677">
    <property type="term" value="F:DNA binding"/>
    <property type="evidence" value="ECO:0007669"/>
    <property type="project" value="InterPro"/>
</dbReference>
<dbReference type="PROSITE" id="PS50943">
    <property type="entry name" value="HTH_CROC1"/>
    <property type="match status" value="1"/>
</dbReference>
<dbReference type="InterPro" id="IPR010982">
    <property type="entry name" value="Lambda_DNA-bd_dom_sf"/>
</dbReference>
<reference evidence="2 3" key="1">
    <citation type="submission" date="2020-02" db="EMBL/GenBank/DDBJ databases">
        <title>Draft genome sequence of two Spirosoma agri KCTC 52727 and Spirosoma terrae KCTC 52035.</title>
        <authorList>
            <person name="Rojas J."/>
            <person name="Ambika Manirajan B."/>
            <person name="Suarez C."/>
            <person name="Ratering S."/>
            <person name="Schnell S."/>
        </authorList>
    </citation>
    <scope>NUCLEOTIDE SEQUENCE [LARGE SCALE GENOMIC DNA]</scope>
    <source>
        <strain evidence="2 3">KCTC 52035</strain>
    </source>
</reference>
<dbReference type="SMART" id="SM00530">
    <property type="entry name" value="HTH_XRE"/>
    <property type="match status" value="1"/>
</dbReference>
<organism evidence="2 3">
    <name type="scientific">Spirosoma terrae</name>
    <dbReference type="NCBI Taxonomy" id="1968276"/>
    <lineage>
        <taxon>Bacteria</taxon>
        <taxon>Pseudomonadati</taxon>
        <taxon>Bacteroidota</taxon>
        <taxon>Cytophagia</taxon>
        <taxon>Cytophagales</taxon>
        <taxon>Cytophagaceae</taxon>
        <taxon>Spirosoma</taxon>
    </lineage>
</organism>
<dbReference type="SUPFAM" id="SSF47413">
    <property type="entry name" value="lambda repressor-like DNA-binding domains"/>
    <property type="match status" value="1"/>
</dbReference>
<gene>
    <name evidence="2" type="ORF">GK108_18320</name>
</gene>
<evidence type="ECO:0000259" key="1">
    <source>
        <dbReference type="PROSITE" id="PS50943"/>
    </source>
</evidence>
<dbReference type="Pfam" id="PF01381">
    <property type="entry name" value="HTH_3"/>
    <property type="match status" value="1"/>
</dbReference>
<keyword evidence="3" id="KW-1185">Reference proteome</keyword>
<feature type="domain" description="HTH cro/C1-type" evidence="1">
    <location>
        <begin position="34"/>
        <end position="68"/>
    </location>
</feature>
<comment type="caution">
    <text evidence="2">The sequence shown here is derived from an EMBL/GenBank/DDBJ whole genome shotgun (WGS) entry which is preliminary data.</text>
</comment>
<protein>
    <submittedName>
        <fullName evidence="2">Helix-turn-helix transcriptional regulator</fullName>
    </submittedName>
</protein>